<proteinExistence type="predicted"/>
<protein>
    <submittedName>
        <fullName evidence="1">Uncharacterized protein</fullName>
    </submittedName>
</protein>
<gene>
    <name evidence="1" type="ORF">DFQ01_1196</name>
</gene>
<sequence>MIYLYIVRVNGSAPPNANKKCLTIGEPKWGKGLRFCLTFLYPKEGV</sequence>
<reference evidence="1 2" key="1">
    <citation type="submission" date="2018-05" db="EMBL/GenBank/DDBJ databases">
        <title>Genomic Encyclopedia of Type Strains, Phase III (KMG-III): the genomes of soil and plant-associated and newly described type strains.</title>
        <authorList>
            <person name="Whitman W."/>
        </authorList>
    </citation>
    <scope>NUCLEOTIDE SEQUENCE [LARGE SCALE GENOMIC DNA]</scope>
    <source>
        <strain evidence="1 2">CECT 5696</strain>
    </source>
</reference>
<name>A0A2V2YP52_9BACL</name>
<dbReference type="AlphaFoldDB" id="A0A2V2YP52"/>
<dbReference type="EMBL" id="QGTQ01000019">
    <property type="protein sequence ID" value="PWV97924.1"/>
    <property type="molecule type" value="Genomic_DNA"/>
</dbReference>
<dbReference type="Proteomes" id="UP000246635">
    <property type="component" value="Unassembled WGS sequence"/>
</dbReference>
<accession>A0A2V2YP52</accession>
<keyword evidence="2" id="KW-1185">Reference proteome</keyword>
<evidence type="ECO:0000313" key="1">
    <source>
        <dbReference type="EMBL" id="PWV97924.1"/>
    </source>
</evidence>
<organism evidence="1 2">
    <name type="scientific">Paenibacillus cellulosilyticus</name>
    <dbReference type="NCBI Taxonomy" id="375489"/>
    <lineage>
        <taxon>Bacteria</taxon>
        <taxon>Bacillati</taxon>
        <taxon>Bacillota</taxon>
        <taxon>Bacilli</taxon>
        <taxon>Bacillales</taxon>
        <taxon>Paenibacillaceae</taxon>
        <taxon>Paenibacillus</taxon>
    </lineage>
</organism>
<evidence type="ECO:0000313" key="2">
    <source>
        <dbReference type="Proteomes" id="UP000246635"/>
    </source>
</evidence>
<comment type="caution">
    <text evidence="1">The sequence shown here is derived from an EMBL/GenBank/DDBJ whole genome shotgun (WGS) entry which is preliminary data.</text>
</comment>